<sequence length="348" mass="39785">MQQNQAQSMSIHAEHLQQQSLQQLNQPEVIEDSVLMVREANHWITEARDAAIPKMLFGKFWHQGEVCILFADSNLGKSILAVQIADAITKGSANAPFDVEAEAQTVVYCDFELTDKQFEARYSQDYTNHYQFMPGFLRAKINPDIELPNGFDDFDQYLIYDLERTVVATNAKVLIIDNLTYLRNETEQANGALPLMKELKNLKNKHGLSILVLAHTPKRDLTQPITRNHLQGSKMLMNFCDSAFAIGESNADSTLRYLKQIKQRNTEQVYGESNVCLCRISKPYNFLHYSFVGFGHEWQQLEDRQKSLTDIELLQQAMQLREEGLTLRQIGTTMGISHQKVDRILKAA</sequence>
<comment type="caution">
    <text evidence="1">The sequence shown here is derived from an EMBL/GenBank/DDBJ whole genome shotgun (WGS) entry which is preliminary data.</text>
</comment>
<evidence type="ECO:0000313" key="2">
    <source>
        <dbReference type="Proteomes" id="UP000189739"/>
    </source>
</evidence>
<dbReference type="STRING" id="1792845.BC343_29265"/>
<dbReference type="SUPFAM" id="SSF52540">
    <property type="entry name" value="P-loop containing nucleoside triphosphate hydrolases"/>
    <property type="match status" value="1"/>
</dbReference>
<dbReference type="EMBL" id="MBTF01000016">
    <property type="protein sequence ID" value="OOQ59114.1"/>
    <property type="molecule type" value="Genomic_DNA"/>
</dbReference>
<dbReference type="OrthoDB" id="786308at2"/>
<protein>
    <submittedName>
        <fullName evidence="1">LuxR family transcriptional regulator</fullName>
    </submittedName>
</protein>
<dbReference type="Pfam" id="PF13481">
    <property type="entry name" value="AAA_25"/>
    <property type="match status" value="1"/>
</dbReference>
<dbReference type="Proteomes" id="UP000189739">
    <property type="component" value="Unassembled WGS sequence"/>
</dbReference>
<gene>
    <name evidence="1" type="ORF">BC343_29265</name>
</gene>
<reference evidence="1 2" key="1">
    <citation type="submission" date="2016-07" db="EMBL/GenBank/DDBJ databases">
        <title>Genomic analysis of zinc-resistant bacterium Mucilaginibacter pedocola TBZ30.</title>
        <authorList>
            <person name="Huang J."/>
            <person name="Tang J."/>
        </authorList>
    </citation>
    <scope>NUCLEOTIDE SEQUENCE [LARGE SCALE GENOMIC DNA]</scope>
    <source>
        <strain evidence="1 2">TBZ30</strain>
    </source>
</reference>
<dbReference type="RefSeq" id="WP_143822235.1">
    <property type="nucleotide sequence ID" value="NZ_MBTF01000016.1"/>
</dbReference>
<keyword evidence="2" id="KW-1185">Reference proteome</keyword>
<organism evidence="1 2">
    <name type="scientific">Mucilaginibacter pedocola</name>
    <dbReference type="NCBI Taxonomy" id="1792845"/>
    <lineage>
        <taxon>Bacteria</taxon>
        <taxon>Pseudomonadati</taxon>
        <taxon>Bacteroidota</taxon>
        <taxon>Sphingobacteriia</taxon>
        <taxon>Sphingobacteriales</taxon>
        <taxon>Sphingobacteriaceae</taxon>
        <taxon>Mucilaginibacter</taxon>
    </lineage>
</organism>
<dbReference type="AlphaFoldDB" id="A0A1S9PDR8"/>
<dbReference type="Gene3D" id="3.40.50.300">
    <property type="entry name" value="P-loop containing nucleotide triphosphate hydrolases"/>
    <property type="match status" value="1"/>
</dbReference>
<evidence type="ECO:0000313" key="1">
    <source>
        <dbReference type="EMBL" id="OOQ59114.1"/>
    </source>
</evidence>
<name>A0A1S9PDR8_9SPHI</name>
<proteinExistence type="predicted"/>
<dbReference type="InterPro" id="IPR027417">
    <property type="entry name" value="P-loop_NTPase"/>
</dbReference>
<accession>A0A1S9PDR8</accession>